<comment type="caution">
    <text evidence="2">The sequence shown here is derived from an EMBL/GenBank/DDBJ whole genome shotgun (WGS) entry which is preliminary data.</text>
</comment>
<reference evidence="2 3" key="2">
    <citation type="submission" date="2016-12" db="EMBL/GenBank/DDBJ databases">
        <title>Draft Genome Sequence of Cystobacter ferrugineus Strain Cbfe23.</title>
        <authorList>
            <person name="Akbar S."/>
            <person name="Dowd S.E."/>
            <person name="Stevens D.C."/>
        </authorList>
    </citation>
    <scope>NUCLEOTIDE SEQUENCE [LARGE SCALE GENOMIC DNA]</scope>
    <source>
        <strain evidence="2 3">Cbfe23</strain>
    </source>
</reference>
<evidence type="ECO:0000313" key="2">
    <source>
        <dbReference type="EMBL" id="OJH42538.1"/>
    </source>
</evidence>
<dbReference type="OrthoDB" id="5509251at2"/>
<organism evidence="2 3">
    <name type="scientific">Cystobacter ferrugineus</name>
    <dbReference type="NCBI Taxonomy" id="83449"/>
    <lineage>
        <taxon>Bacteria</taxon>
        <taxon>Pseudomonadati</taxon>
        <taxon>Myxococcota</taxon>
        <taxon>Myxococcia</taxon>
        <taxon>Myxococcales</taxon>
        <taxon>Cystobacterineae</taxon>
        <taxon>Archangiaceae</taxon>
        <taxon>Cystobacter</taxon>
    </lineage>
</organism>
<name>A0A1L9BK42_9BACT</name>
<dbReference type="Pfam" id="PF07791">
    <property type="entry name" value="Imm11"/>
    <property type="match status" value="1"/>
</dbReference>
<sequence length="185" mass="20275">MRYFQLMDDVNVPGGWILGTPTDERTGQPLSGVFLAGHPLRVNGPVRIPFLQPGRALDFSLADTAPIVHTKVASVLAELAPADVQLIPANVETQPEQYCLLNVLRIVKCIDDAACEEVNYWTPEDGVPEKTGRYFSVYGLRTAPTQVGGARIFRPWGWEIALIVAESIKEAMQRLGVTGARFGEV</sequence>
<dbReference type="RefSeq" id="WP_071896633.1">
    <property type="nucleotide sequence ID" value="NZ_MPIN01000001.1"/>
</dbReference>
<keyword evidence="3" id="KW-1185">Reference proteome</keyword>
<dbReference type="InterPro" id="IPR012433">
    <property type="entry name" value="Imm11"/>
</dbReference>
<feature type="domain" description="Immunity MXAN-0049 protein" evidence="1">
    <location>
        <begin position="85"/>
        <end position="185"/>
    </location>
</feature>
<dbReference type="Proteomes" id="UP000182229">
    <property type="component" value="Unassembled WGS sequence"/>
</dbReference>
<dbReference type="AlphaFoldDB" id="A0A1L9BK42"/>
<evidence type="ECO:0000259" key="1">
    <source>
        <dbReference type="Pfam" id="PF07791"/>
    </source>
</evidence>
<protein>
    <recommendedName>
        <fullName evidence="1">Immunity MXAN-0049 protein domain-containing protein</fullName>
    </recommendedName>
</protein>
<reference evidence="3" key="1">
    <citation type="submission" date="2016-11" db="EMBL/GenBank/DDBJ databases">
        <authorList>
            <person name="Shukria A."/>
            <person name="Stevens D.C."/>
        </authorList>
    </citation>
    <scope>NUCLEOTIDE SEQUENCE [LARGE SCALE GENOMIC DNA]</scope>
    <source>
        <strain evidence="3">Cbfe23</strain>
    </source>
</reference>
<accession>A0A1L9BK42</accession>
<proteinExistence type="predicted"/>
<evidence type="ECO:0000313" key="3">
    <source>
        <dbReference type="Proteomes" id="UP000182229"/>
    </source>
</evidence>
<dbReference type="EMBL" id="MPIN01000001">
    <property type="protein sequence ID" value="OJH42538.1"/>
    <property type="molecule type" value="Genomic_DNA"/>
</dbReference>
<gene>
    <name evidence="2" type="ORF">BON30_04925</name>
</gene>